<dbReference type="Gene3D" id="3.10.520.10">
    <property type="entry name" value="ApbE-like domains"/>
    <property type="match status" value="1"/>
</dbReference>
<keyword evidence="14" id="KW-1185">Reference proteome</keyword>
<evidence type="ECO:0000256" key="1">
    <source>
        <dbReference type="ARBA" id="ARBA00001946"/>
    </source>
</evidence>
<organism evidence="13 14">
    <name type="scientific">Clostridium sardiniense</name>
    <name type="common">Clostridium absonum</name>
    <dbReference type="NCBI Taxonomy" id="29369"/>
    <lineage>
        <taxon>Bacteria</taxon>
        <taxon>Bacillati</taxon>
        <taxon>Bacillota</taxon>
        <taxon>Clostridia</taxon>
        <taxon>Eubacteriales</taxon>
        <taxon>Clostridiaceae</taxon>
        <taxon>Clostridium</taxon>
    </lineage>
</organism>
<dbReference type="PROSITE" id="PS51257">
    <property type="entry name" value="PROKAR_LIPOPROTEIN"/>
    <property type="match status" value="1"/>
</dbReference>
<comment type="cofactor">
    <cofactor evidence="1 12">
        <name>Mg(2+)</name>
        <dbReference type="ChEBI" id="CHEBI:18420"/>
    </cofactor>
</comment>
<dbReference type="Proteomes" id="UP001299068">
    <property type="component" value="Unassembled WGS sequence"/>
</dbReference>
<comment type="catalytic activity">
    <reaction evidence="10 11 12">
        <text>L-threonyl-[protein] + FAD = FMN-L-threonyl-[protein] + AMP + H(+)</text>
        <dbReference type="Rhea" id="RHEA:36847"/>
        <dbReference type="Rhea" id="RHEA-COMP:11060"/>
        <dbReference type="Rhea" id="RHEA-COMP:11061"/>
        <dbReference type="ChEBI" id="CHEBI:15378"/>
        <dbReference type="ChEBI" id="CHEBI:30013"/>
        <dbReference type="ChEBI" id="CHEBI:57692"/>
        <dbReference type="ChEBI" id="CHEBI:74257"/>
        <dbReference type="ChEBI" id="CHEBI:456215"/>
        <dbReference type="EC" id="2.7.1.180"/>
    </reaction>
</comment>
<comment type="subcellular location">
    <subcellularLocation>
        <location evidence="12">Cell inner membrane</location>
        <topology evidence="12">Lipid-anchor</topology>
        <orientation evidence="12">Periplasmic side</orientation>
    </subcellularLocation>
</comment>
<protein>
    <recommendedName>
        <fullName evidence="3 11">FAD:protein FMN transferase</fullName>
        <ecNumber evidence="2 11">2.7.1.180</ecNumber>
    </recommendedName>
    <alternativeName>
        <fullName evidence="9 11">Flavin transferase</fullName>
    </alternativeName>
</protein>
<evidence type="ECO:0000256" key="3">
    <source>
        <dbReference type="ARBA" id="ARBA00016337"/>
    </source>
</evidence>
<name>A0ABS7L2G5_CLOSR</name>
<dbReference type="InterPro" id="IPR024932">
    <property type="entry name" value="ApbE"/>
</dbReference>
<dbReference type="SUPFAM" id="SSF143631">
    <property type="entry name" value="ApbE-like"/>
    <property type="match status" value="1"/>
</dbReference>
<evidence type="ECO:0000256" key="5">
    <source>
        <dbReference type="ARBA" id="ARBA00022679"/>
    </source>
</evidence>
<dbReference type="RefSeq" id="WP_221862095.1">
    <property type="nucleotide sequence ID" value="NZ_JAIKTU010000014.1"/>
</dbReference>
<evidence type="ECO:0000256" key="9">
    <source>
        <dbReference type="ARBA" id="ARBA00031306"/>
    </source>
</evidence>
<keyword evidence="6 11" id="KW-0479">Metal-binding</keyword>
<keyword evidence="12" id="KW-0997">Cell inner membrane</keyword>
<evidence type="ECO:0000256" key="4">
    <source>
        <dbReference type="ARBA" id="ARBA00022630"/>
    </source>
</evidence>
<dbReference type="PANTHER" id="PTHR30040:SF2">
    <property type="entry name" value="FAD:PROTEIN FMN TRANSFERASE"/>
    <property type="match status" value="1"/>
</dbReference>
<evidence type="ECO:0000313" key="13">
    <source>
        <dbReference type="EMBL" id="MBY0756887.1"/>
    </source>
</evidence>
<keyword evidence="7 11" id="KW-0274">FAD</keyword>
<proteinExistence type="inferred from homology"/>
<keyword evidence="12" id="KW-0472">Membrane</keyword>
<comment type="caution">
    <text evidence="13">The sequence shown here is derived from an EMBL/GenBank/DDBJ whole genome shotgun (WGS) entry which is preliminary data.</text>
</comment>
<evidence type="ECO:0000313" key="14">
    <source>
        <dbReference type="Proteomes" id="UP001299068"/>
    </source>
</evidence>
<dbReference type="EMBL" id="JAIKTU010000014">
    <property type="protein sequence ID" value="MBY0756887.1"/>
    <property type="molecule type" value="Genomic_DNA"/>
</dbReference>
<dbReference type="InterPro" id="IPR003374">
    <property type="entry name" value="ApbE-like_sf"/>
</dbReference>
<evidence type="ECO:0000256" key="7">
    <source>
        <dbReference type="ARBA" id="ARBA00022827"/>
    </source>
</evidence>
<dbReference type="PANTHER" id="PTHR30040">
    <property type="entry name" value="THIAMINE BIOSYNTHESIS LIPOPROTEIN APBE"/>
    <property type="match status" value="1"/>
</dbReference>
<dbReference type="GO" id="GO:0016740">
    <property type="term" value="F:transferase activity"/>
    <property type="evidence" value="ECO:0007669"/>
    <property type="project" value="UniProtKB-KW"/>
</dbReference>
<gene>
    <name evidence="13" type="ORF">K5V21_15690</name>
</gene>
<keyword evidence="8 11" id="KW-0460">Magnesium</keyword>
<sequence length="348" mass="38481">MGKKVITFFITTILIISLVGCTKEKSKDTKLKDPISRTELFMGTAIKITLYDGGSEEILDKAFKRVIDLEDLVSINKSGTEIVELNKNSGINPVKLSDDSFNIIEKGLEYSKASKGGYDITIGPLVKLWSIGLPEAKVPNENEIKEAIKHVDYSKLKINKDTNEVFLSEKGMMIDLGSIAKGYAADEIVKLLKEEGVTEAIVDLGGNIYALGKKEGNKNWKIGIQDPNTERGNVVGMVETYNKSVVTTGVYERFIEKDGVKYHHILNPKIGYPYKTDIAGVSIIADKSMDADALSTLIFTKGLDEGIKFIETLDGVDAIFIMNDRKVYITEGVRESFKLTNESFELAN</sequence>
<keyword evidence="12" id="KW-0449">Lipoprotein</keyword>
<evidence type="ECO:0000256" key="2">
    <source>
        <dbReference type="ARBA" id="ARBA00011955"/>
    </source>
</evidence>
<dbReference type="Pfam" id="PF02424">
    <property type="entry name" value="ApbE"/>
    <property type="match status" value="1"/>
</dbReference>
<keyword evidence="12" id="KW-1003">Cell membrane</keyword>
<keyword evidence="4 11" id="KW-0285">Flavoprotein</keyword>
<comment type="function">
    <text evidence="12">Flavin transferase that catalyzes the transfer of the FMN moiety of FAD and its covalent binding to the hydroxyl group of a threonine residue in a target flavoprotein.</text>
</comment>
<evidence type="ECO:0000256" key="12">
    <source>
        <dbReference type="RuleBase" id="RU363002"/>
    </source>
</evidence>
<dbReference type="EC" id="2.7.1.180" evidence="2 11"/>
<evidence type="ECO:0000256" key="6">
    <source>
        <dbReference type="ARBA" id="ARBA00022723"/>
    </source>
</evidence>
<accession>A0ABS7L2G5</accession>
<reference evidence="13 14" key="1">
    <citation type="journal article" date="2021" name="Cell Host Microbe">
        <title>in vivo commensal control of Clostridioides difficile virulence.</title>
        <authorList>
            <person name="Girinathan B.P."/>
            <person name="Dibenedetto N."/>
            <person name="Worley J.N."/>
            <person name="Peltier J."/>
            <person name="Arrieta-Ortiz M.L."/>
            <person name="Rupa Christinal Immanuel S."/>
            <person name="Lavin R."/>
            <person name="Delaney M.L."/>
            <person name="Cummins C."/>
            <person name="Hoffmann M."/>
            <person name="Luo Y."/>
            <person name="Gonzalez-Escalona N."/>
            <person name="Allard M."/>
            <person name="Onderdonk A.B."/>
            <person name="Gerber G.K."/>
            <person name="Sonenshein A.L."/>
            <person name="Baliga N."/>
            <person name="Dupuy B."/>
            <person name="Bry L."/>
        </authorList>
    </citation>
    <scope>NUCLEOTIDE SEQUENCE [LARGE SCALE GENOMIC DNA]</scope>
    <source>
        <strain evidence="13 14">DSM 599</strain>
    </source>
</reference>
<evidence type="ECO:0000256" key="11">
    <source>
        <dbReference type="PIRNR" id="PIRNR006268"/>
    </source>
</evidence>
<evidence type="ECO:0000256" key="10">
    <source>
        <dbReference type="ARBA" id="ARBA00048540"/>
    </source>
</evidence>
<keyword evidence="5 11" id="KW-0808">Transferase</keyword>
<dbReference type="PIRSF" id="PIRSF006268">
    <property type="entry name" value="ApbE"/>
    <property type="match status" value="1"/>
</dbReference>
<comment type="similarity">
    <text evidence="11 12">Belongs to the ApbE family.</text>
</comment>
<evidence type="ECO:0000256" key="8">
    <source>
        <dbReference type="ARBA" id="ARBA00022842"/>
    </source>
</evidence>